<dbReference type="EMBL" id="JBFRYC010000014">
    <property type="protein sequence ID" value="MEX1663270.1"/>
    <property type="molecule type" value="Genomic_DNA"/>
</dbReference>
<feature type="transmembrane region" description="Helical" evidence="3">
    <location>
        <begin position="83"/>
        <end position="116"/>
    </location>
</feature>
<evidence type="ECO:0000313" key="4">
    <source>
        <dbReference type="EMBL" id="MEX1663270.1"/>
    </source>
</evidence>
<keyword evidence="4" id="KW-0282">Flagellum</keyword>
<keyword evidence="3" id="KW-0472">Membrane</keyword>
<keyword evidence="4" id="KW-0966">Cell projection</keyword>
<keyword evidence="3" id="KW-1133">Transmembrane helix</keyword>
<dbReference type="InterPro" id="IPR029025">
    <property type="entry name" value="T3SS_substrate_exporter_C"/>
</dbReference>
<accession>A0ABV3TNS2</accession>
<dbReference type="PANTHER" id="PTHR30531:SF12">
    <property type="entry name" value="FLAGELLAR BIOSYNTHETIC PROTEIN FLHB"/>
    <property type="match status" value="1"/>
</dbReference>
<feature type="transmembrane region" description="Helical" evidence="3">
    <location>
        <begin position="36"/>
        <end position="63"/>
    </location>
</feature>
<proteinExistence type="inferred from homology"/>
<feature type="region of interest" description="Disordered" evidence="2">
    <location>
        <begin position="1"/>
        <end position="27"/>
    </location>
</feature>
<reference evidence="4 5" key="1">
    <citation type="journal article" date="2011" name="Int. J. Syst. Evol. Microbiol.">
        <title>Zhongshania antarctica gen. nov., sp. nov. and Zhongshania guokunii sp. nov., gammaproteobacteria respectively isolated from coastal attached (fast) ice and surface seawater of the Antarctic.</title>
        <authorList>
            <person name="Li H.J."/>
            <person name="Zhang X.Y."/>
            <person name="Chen C.X."/>
            <person name="Zhang Y.J."/>
            <person name="Gao Z.M."/>
            <person name="Yu Y."/>
            <person name="Chen X.L."/>
            <person name="Chen B."/>
            <person name="Zhang Y.Z."/>
        </authorList>
    </citation>
    <scope>NUCLEOTIDE SEQUENCE [LARGE SCALE GENOMIC DNA]</scope>
    <source>
        <strain evidence="4 5">15-R06ZXC-3</strain>
    </source>
</reference>
<dbReference type="InterPro" id="IPR006135">
    <property type="entry name" value="T3SS_substrate_exporter"/>
</dbReference>
<keyword evidence="4" id="KW-0969">Cilium</keyword>
<comment type="caution">
    <text evidence="4">The sequence shown here is derived from an EMBL/GenBank/DDBJ whole genome shotgun (WGS) entry which is preliminary data.</text>
</comment>
<keyword evidence="3" id="KW-0812">Transmembrane</keyword>
<protein>
    <submittedName>
        <fullName evidence="4">Flagellar biosynthesis protein FlhB</fullName>
    </submittedName>
</protein>
<comment type="similarity">
    <text evidence="1">Belongs to the type III secretion exporter family.</text>
</comment>
<evidence type="ECO:0000313" key="5">
    <source>
        <dbReference type="Proteomes" id="UP001557465"/>
    </source>
</evidence>
<dbReference type="RefSeq" id="WP_368392842.1">
    <property type="nucleotide sequence ID" value="NZ_JBFRYC010000014.1"/>
</dbReference>
<dbReference type="Gene3D" id="3.40.1690.10">
    <property type="entry name" value="secretion proteins EscU"/>
    <property type="match status" value="1"/>
</dbReference>
<dbReference type="Proteomes" id="UP001557465">
    <property type="component" value="Unassembled WGS sequence"/>
</dbReference>
<evidence type="ECO:0000256" key="1">
    <source>
        <dbReference type="ARBA" id="ARBA00010690"/>
    </source>
</evidence>
<feature type="compositionally biased region" description="Basic and acidic residues" evidence="2">
    <location>
        <begin position="350"/>
        <end position="361"/>
    </location>
</feature>
<organism evidence="4 5">
    <name type="scientific">Thioclava arctica</name>
    <dbReference type="NCBI Taxonomy" id="3238301"/>
    <lineage>
        <taxon>Bacteria</taxon>
        <taxon>Pseudomonadati</taxon>
        <taxon>Pseudomonadota</taxon>
        <taxon>Alphaproteobacteria</taxon>
        <taxon>Rhodobacterales</taxon>
        <taxon>Paracoccaceae</taxon>
        <taxon>Thioclava</taxon>
    </lineage>
</organism>
<feature type="transmembrane region" description="Helical" evidence="3">
    <location>
        <begin position="183"/>
        <end position="208"/>
    </location>
</feature>
<evidence type="ECO:0000256" key="3">
    <source>
        <dbReference type="SAM" id="Phobius"/>
    </source>
</evidence>
<dbReference type="Pfam" id="PF01312">
    <property type="entry name" value="Bac_export_2"/>
    <property type="match status" value="1"/>
</dbReference>
<keyword evidence="5" id="KW-1185">Reference proteome</keyword>
<gene>
    <name evidence="4" type="ORF">AB4874_16780</name>
</gene>
<sequence>MAEDSDAEKKHDPTPERLRKAREKGQIKRSNDLPKAAITLGTILIVFISGGALSGLASRWLAASLRAVGTADPGSVAALDLEFAMMLGVFLAATGALAFLAGLGSGGWMMSFMLLMPKLERVDPGKSWGQIFSLSNLIEIGKSAVKIIVIGGAGWAAYVNQKFQLLALANLREISLATLGGPAFHVILGATGGALVLAIADIGIQAWLNRRQLKMTDKEIKDEAKKNDGDPHVRARRRALMRKAAQARQVQSVKSATMVVTNPTHYAVALRYRRESDGVPMVVAKGVDINAMPIIEQARIHGVPLVEAPPLARALHRQVEVDRPIPGHLYRAVAEVLAYVWRMDTWRAAGGDKPEHPRFPDALEATGMPPE</sequence>
<feature type="region of interest" description="Disordered" evidence="2">
    <location>
        <begin position="350"/>
        <end position="371"/>
    </location>
</feature>
<dbReference type="PRINTS" id="PR00950">
    <property type="entry name" value="TYPE3IMSPROT"/>
</dbReference>
<name>A0ABV3TNS2_9RHOB</name>
<dbReference type="PANTHER" id="PTHR30531">
    <property type="entry name" value="FLAGELLAR BIOSYNTHETIC PROTEIN FLHB"/>
    <property type="match status" value="1"/>
</dbReference>
<evidence type="ECO:0000256" key="2">
    <source>
        <dbReference type="SAM" id="MobiDB-lite"/>
    </source>
</evidence>
<dbReference type="SUPFAM" id="SSF160544">
    <property type="entry name" value="EscU C-terminal domain-like"/>
    <property type="match status" value="1"/>
</dbReference>
<feature type="compositionally biased region" description="Basic and acidic residues" evidence="2">
    <location>
        <begin position="7"/>
        <end position="27"/>
    </location>
</feature>